<protein>
    <recommendedName>
        <fullName evidence="2">PWWP domain-containing protein</fullName>
    </recommendedName>
</protein>
<evidence type="ECO:0000259" key="2">
    <source>
        <dbReference type="PROSITE" id="PS50812"/>
    </source>
</evidence>
<dbReference type="VEuPathDB" id="FungiDB:AeMF1_009244"/>
<keyword evidence="4" id="KW-1185">Reference proteome</keyword>
<feature type="region of interest" description="Disordered" evidence="1">
    <location>
        <begin position="138"/>
        <end position="159"/>
    </location>
</feature>
<feature type="compositionally biased region" description="Low complexity" evidence="1">
    <location>
        <begin position="784"/>
        <end position="795"/>
    </location>
</feature>
<dbReference type="AlphaFoldDB" id="A0A6G0XVM6"/>
<dbReference type="Pfam" id="PF00855">
    <property type="entry name" value="PWWP"/>
    <property type="match status" value="4"/>
</dbReference>
<name>A0A6G0XVM6_9STRA</name>
<dbReference type="InterPro" id="IPR000313">
    <property type="entry name" value="PWWP_dom"/>
</dbReference>
<dbReference type="Gene3D" id="2.30.30.140">
    <property type="match status" value="6"/>
</dbReference>
<feature type="domain" description="PWWP" evidence="2">
    <location>
        <begin position="600"/>
        <end position="660"/>
    </location>
</feature>
<sequence>MDAFPVDRLVWALSHGQPWWPSCICSPEVLQPSIHLTELEYDHVMRQSQRTDGKKSVLVYYFGHHKLVLYDGEYLPQLMKWEGPDHFEFLQGYPQDVVKKIDVWDTFLQALSEAEEYTLSCCTKLPLCSTSFITASQLPPNEPEPPLVSSASEESDTPASDVEVCRQPHLQEPIQSFKDQVHKSGDSSLDVRTTDSHKQCDITQSCAGGEPNTKRLDVSPKNVYLAPFNSVVWAFLKGCPWLPALVLDPFSFEHLLHRLGCTPGNGYVDILKLAQENSDRFRLVFYFGSNEFGLHKKPFETLKAWRCPEHNLFSNVHPKHKNKSQHEKMEMTVNNAVEEAEMFCLLSSTKKFPDDPIEIISNTSSSNEPQHNIEEKNEKWEIPVNRLAWASLKGFPWLPVFILDPSKLRHELKYLGNAHSDILLQAQQNTQKYRLVYYFAAHDIGLHTDPQTTIRPWRGRDHAKFINVLPKDSNPPKLKLMKRIVNRALKEVEDYLATSPPARMLPGMAPSDFEPLHLVRESLCGEICKGFDEIQGDILSPDVDELRQTKSISSLQESSPCVTPTSLAPKKSLGPDDHLRSPKTILRVPISPIKDYSAIPKGLAWGYLKGFPWLPVFVLDPFRLNSKLENLGNGHASILQEAKDNPSAYRFVYYFASNDFGLHKEPLITLKHWECEEHSLFLNVHPKHTKPSRRPTMLKILTKALGEVKEFLKTSQSPQFLPGLTDSDFAKNEDNEENRLGIKRKKNEPQSFTQEQMSNKKKKDDDERSPPRAKRKHVTPAELKSITSSPTTKSSVNDDNTTSDNSGTVHQHFMPGTVPFDEVAWGHLGGFPWLPVNVIDPYKIRPNLKYLGNGHQKILEQAKLDTNNLRLVYYFGSHNFGLHTQPAKTMQPWNCSDHEKFKQGYPMSCKKHKGKLAELALAIEEAEEFLNANKRTRLLPFMDSTDMDLHRPNTLAWGYLKGFPWLPVFILDPFKLKENLHKLGSGHMEILVKARENPLDNKLVYYFASHDFGLHTTPNETLMEWNCEDKPKFLDMFPQHRDPSRQKILKSIFNKALREAQKFLSSDAKARRLPGLVKSDYQLPLGDLHSLQ</sequence>
<gene>
    <name evidence="3" type="ORF">Ae201684_001016</name>
</gene>
<dbReference type="EMBL" id="VJMJ01000009">
    <property type="protein sequence ID" value="KAF0744542.1"/>
    <property type="molecule type" value="Genomic_DNA"/>
</dbReference>
<feature type="domain" description="PWWP" evidence="2">
    <location>
        <begin position="6"/>
        <end position="66"/>
    </location>
</feature>
<evidence type="ECO:0000313" key="3">
    <source>
        <dbReference type="EMBL" id="KAF0744542.1"/>
    </source>
</evidence>
<dbReference type="Proteomes" id="UP000481153">
    <property type="component" value="Unassembled WGS sequence"/>
</dbReference>
<feature type="region of interest" description="Disordered" evidence="1">
    <location>
        <begin position="722"/>
        <end position="810"/>
    </location>
</feature>
<dbReference type="PROSITE" id="PS50812">
    <property type="entry name" value="PWWP"/>
    <property type="match status" value="6"/>
</dbReference>
<evidence type="ECO:0000313" key="4">
    <source>
        <dbReference type="Proteomes" id="UP000481153"/>
    </source>
</evidence>
<reference evidence="3 4" key="1">
    <citation type="submission" date="2019-07" db="EMBL/GenBank/DDBJ databases">
        <title>Genomics analysis of Aphanomyces spp. identifies a new class of oomycete effector associated with host adaptation.</title>
        <authorList>
            <person name="Gaulin E."/>
        </authorList>
    </citation>
    <scope>NUCLEOTIDE SEQUENCE [LARGE SCALE GENOMIC DNA]</scope>
    <source>
        <strain evidence="3 4">ATCC 201684</strain>
    </source>
</reference>
<feature type="compositionally biased region" description="Polar residues" evidence="1">
    <location>
        <begin position="797"/>
        <end position="809"/>
    </location>
</feature>
<feature type="compositionally biased region" description="Basic and acidic residues" evidence="1">
    <location>
        <begin position="728"/>
        <end position="740"/>
    </location>
</feature>
<organism evidence="3 4">
    <name type="scientific">Aphanomyces euteiches</name>
    <dbReference type="NCBI Taxonomy" id="100861"/>
    <lineage>
        <taxon>Eukaryota</taxon>
        <taxon>Sar</taxon>
        <taxon>Stramenopiles</taxon>
        <taxon>Oomycota</taxon>
        <taxon>Saprolegniomycetes</taxon>
        <taxon>Saprolegniales</taxon>
        <taxon>Verrucalvaceae</taxon>
        <taxon>Aphanomyces</taxon>
    </lineage>
</organism>
<feature type="domain" description="PWWP" evidence="2">
    <location>
        <begin position="952"/>
        <end position="1012"/>
    </location>
</feature>
<proteinExistence type="predicted"/>
<comment type="caution">
    <text evidence="3">The sequence shown here is derived from an EMBL/GenBank/DDBJ whole genome shotgun (WGS) entry which is preliminary data.</text>
</comment>
<feature type="region of interest" description="Disordered" evidence="1">
    <location>
        <begin position="552"/>
        <end position="574"/>
    </location>
</feature>
<feature type="compositionally biased region" description="Polar residues" evidence="1">
    <location>
        <begin position="552"/>
        <end position="566"/>
    </location>
</feature>
<accession>A0A6G0XVM6</accession>
<feature type="domain" description="PWWP" evidence="2">
    <location>
        <begin position="228"/>
        <end position="292"/>
    </location>
</feature>
<dbReference type="SUPFAM" id="SSF63748">
    <property type="entry name" value="Tudor/PWWP/MBT"/>
    <property type="match status" value="6"/>
</dbReference>
<evidence type="ECO:0000256" key="1">
    <source>
        <dbReference type="SAM" id="MobiDB-lite"/>
    </source>
</evidence>
<feature type="domain" description="PWWP" evidence="2">
    <location>
        <begin position="820"/>
        <end position="880"/>
    </location>
</feature>
<feature type="domain" description="PWWP" evidence="2">
    <location>
        <begin position="384"/>
        <end position="443"/>
    </location>
</feature>
<dbReference type="CDD" id="cd05162">
    <property type="entry name" value="PWWP"/>
    <property type="match status" value="5"/>
</dbReference>